<protein>
    <submittedName>
        <fullName evidence="6">Transcriptional regulator, TetR family</fullName>
    </submittedName>
</protein>
<keyword evidence="3" id="KW-0804">Transcription</keyword>
<dbReference type="RefSeq" id="WP_225265954.1">
    <property type="nucleotide sequence ID" value="NZ_CP084058.1"/>
</dbReference>
<dbReference type="InterPro" id="IPR009057">
    <property type="entry name" value="Homeodomain-like_sf"/>
</dbReference>
<dbReference type="PRINTS" id="PR00455">
    <property type="entry name" value="HTHTETR"/>
</dbReference>
<dbReference type="InterPro" id="IPR023772">
    <property type="entry name" value="DNA-bd_HTH_TetR-type_CS"/>
</dbReference>
<dbReference type="PROSITE" id="PS50977">
    <property type="entry name" value="HTH_TETR_2"/>
    <property type="match status" value="1"/>
</dbReference>
<proteinExistence type="predicted"/>
<evidence type="ECO:0000256" key="3">
    <source>
        <dbReference type="ARBA" id="ARBA00023163"/>
    </source>
</evidence>
<evidence type="ECO:0000256" key="1">
    <source>
        <dbReference type="ARBA" id="ARBA00023015"/>
    </source>
</evidence>
<accession>A0A1M4EEG7</accession>
<dbReference type="EMBL" id="LT559118">
    <property type="protein sequence ID" value="SBO97172.1"/>
    <property type="molecule type" value="Genomic_DNA"/>
</dbReference>
<keyword evidence="2 4" id="KW-0238">DNA-binding</keyword>
<dbReference type="Gene3D" id="1.10.357.10">
    <property type="entry name" value="Tetracycline Repressor, domain 2"/>
    <property type="match status" value="1"/>
</dbReference>
<reference evidence="6" key="1">
    <citation type="submission" date="2016-04" db="EMBL/GenBank/DDBJ databases">
        <authorList>
            <person name="Evans L.H."/>
            <person name="Alamgir A."/>
            <person name="Owens N."/>
            <person name="Weber N.D."/>
            <person name="Virtaneva K."/>
            <person name="Barbian K."/>
            <person name="Babar A."/>
            <person name="Rosenke K."/>
        </authorList>
    </citation>
    <scope>NUCLEOTIDE SEQUENCE</scope>
    <source>
        <strain evidence="6">Nono1</strain>
    </source>
</reference>
<evidence type="ECO:0000256" key="2">
    <source>
        <dbReference type="ARBA" id="ARBA00023125"/>
    </source>
</evidence>
<feature type="domain" description="HTH tetR-type" evidence="5">
    <location>
        <begin position="11"/>
        <end position="71"/>
    </location>
</feature>
<evidence type="ECO:0000313" key="6">
    <source>
        <dbReference type="EMBL" id="SBO97172.1"/>
    </source>
</evidence>
<dbReference type="InterPro" id="IPR001647">
    <property type="entry name" value="HTH_TetR"/>
</dbReference>
<dbReference type="Gene3D" id="1.10.10.60">
    <property type="entry name" value="Homeodomain-like"/>
    <property type="match status" value="1"/>
</dbReference>
<dbReference type="AlphaFoldDB" id="A0A1M4EEG7"/>
<sequence>MAVAFTTGEKARITGLLLDTAEELFTTQGLKKTSLDELVAAAGIAKGSFYAFFDSKESLYLEVMLRRAPRVAARVTEALTGPPGLESLIAVMRAITDVLTGDPLYRRLLTRPDELEAVTRRVGPEQIARVTPQLVTPLLDHLAAGQRAGVVVADIPPETLVGVIRAAGLIVVDRDRFGPAYEQVLDATITILARGMLA</sequence>
<dbReference type="PANTHER" id="PTHR47506:SF1">
    <property type="entry name" value="HTH-TYPE TRANSCRIPTIONAL REGULATOR YJDC"/>
    <property type="match status" value="1"/>
</dbReference>
<evidence type="ECO:0000259" key="5">
    <source>
        <dbReference type="PROSITE" id="PS50977"/>
    </source>
</evidence>
<dbReference type="SUPFAM" id="SSF46689">
    <property type="entry name" value="Homeodomain-like"/>
    <property type="match status" value="1"/>
</dbReference>
<organism evidence="6">
    <name type="scientific">Nonomuraea gerenzanensis</name>
    <dbReference type="NCBI Taxonomy" id="93944"/>
    <lineage>
        <taxon>Bacteria</taxon>
        <taxon>Bacillati</taxon>
        <taxon>Actinomycetota</taxon>
        <taxon>Actinomycetes</taxon>
        <taxon>Streptosporangiales</taxon>
        <taxon>Streptosporangiaceae</taxon>
        <taxon>Nonomuraea</taxon>
    </lineage>
</organism>
<keyword evidence="1" id="KW-0805">Transcription regulation</keyword>
<feature type="DNA-binding region" description="H-T-H motif" evidence="4">
    <location>
        <begin position="34"/>
        <end position="53"/>
    </location>
</feature>
<dbReference type="Pfam" id="PF00440">
    <property type="entry name" value="TetR_N"/>
    <property type="match status" value="1"/>
</dbReference>
<dbReference type="PANTHER" id="PTHR47506">
    <property type="entry name" value="TRANSCRIPTIONAL REGULATORY PROTEIN"/>
    <property type="match status" value="1"/>
</dbReference>
<dbReference type="InterPro" id="IPR036271">
    <property type="entry name" value="Tet_transcr_reg_TetR-rel_C_sf"/>
</dbReference>
<dbReference type="PROSITE" id="PS01081">
    <property type="entry name" value="HTH_TETR_1"/>
    <property type="match status" value="1"/>
</dbReference>
<dbReference type="SUPFAM" id="SSF48498">
    <property type="entry name" value="Tetracyclin repressor-like, C-terminal domain"/>
    <property type="match status" value="1"/>
</dbReference>
<name>A0A1M4EEG7_9ACTN</name>
<dbReference type="GO" id="GO:0003677">
    <property type="term" value="F:DNA binding"/>
    <property type="evidence" value="ECO:0007669"/>
    <property type="project" value="UniProtKB-UniRule"/>
</dbReference>
<evidence type="ECO:0000256" key="4">
    <source>
        <dbReference type="PROSITE-ProRule" id="PRU00335"/>
    </source>
</evidence>
<gene>
    <name evidence="6" type="ORF">BN4615_P6688</name>
</gene>